<feature type="transmembrane region" description="Helical" evidence="1">
    <location>
        <begin position="540"/>
        <end position="559"/>
    </location>
</feature>
<gene>
    <name evidence="2" type="ORF">SBF1_20004</name>
</gene>
<dbReference type="InterPro" id="IPR001036">
    <property type="entry name" value="Acrflvin-R"/>
</dbReference>
<dbReference type="PANTHER" id="PTHR32063">
    <property type="match status" value="1"/>
</dbReference>
<feature type="transmembrane region" description="Helical" evidence="1">
    <location>
        <begin position="997"/>
        <end position="1022"/>
    </location>
</feature>
<keyword evidence="1" id="KW-1133">Transmembrane helix</keyword>
<dbReference type="OrthoDB" id="9757876at2"/>
<dbReference type="Gene3D" id="1.20.1640.10">
    <property type="entry name" value="Multidrug efflux transporter AcrB transmembrane domain"/>
    <property type="match status" value="2"/>
</dbReference>
<dbReference type="Gene3D" id="3.30.70.1320">
    <property type="entry name" value="Multidrug efflux transporter AcrB pore domain like"/>
    <property type="match status" value="1"/>
</dbReference>
<dbReference type="PRINTS" id="PR00702">
    <property type="entry name" value="ACRIFLAVINRP"/>
</dbReference>
<keyword evidence="1" id="KW-0472">Membrane</keyword>
<feature type="transmembrane region" description="Helical" evidence="1">
    <location>
        <begin position="919"/>
        <end position="942"/>
    </location>
</feature>
<dbReference type="GO" id="GO:0005886">
    <property type="term" value="C:plasma membrane"/>
    <property type="evidence" value="ECO:0007669"/>
    <property type="project" value="TreeGrafter"/>
</dbReference>
<dbReference type="Gene3D" id="3.30.70.1430">
    <property type="entry name" value="Multidrug efflux transporter AcrB pore domain"/>
    <property type="match status" value="2"/>
</dbReference>
<feature type="transmembrane region" description="Helical" evidence="1">
    <location>
        <begin position="461"/>
        <end position="484"/>
    </location>
</feature>
<evidence type="ECO:0000313" key="3">
    <source>
        <dbReference type="Proteomes" id="UP000238916"/>
    </source>
</evidence>
<dbReference type="Pfam" id="PF00873">
    <property type="entry name" value="ACR_tran"/>
    <property type="match status" value="1"/>
</dbReference>
<feature type="transmembrane region" description="Helical" evidence="1">
    <location>
        <begin position="429"/>
        <end position="449"/>
    </location>
</feature>
<dbReference type="SUPFAM" id="SSF82714">
    <property type="entry name" value="Multidrug efflux transporter AcrB TolC docking domain, DN and DC subdomains"/>
    <property type="match status" value="2"/>
</dbReference>
<feature type="transmembrane region" description="Helical" evidence="1">
    <location>
        <begin position="963"/>
        <end position="985"/>
    </location>
</feature>
<dbReference type="AlphaFoldDB" id="A0A2U3KGW4"/>
<feature type="transmembrane region" description="Helical" evidence="1">
    <location>
        <begin position="869"/>
        <end position="886"/>
    </location>
</feature>
<feature type="transmembrane region" description="Helical" evidence="1">
    <location>
        <begin position="383"/>
        <end position="409"/>
    </location>
</feature>
<protein>
    <submittedName>
        <fullName evidence="2">Uncharacterized protein</fullName>
    </submittedName>
</protein>
<feature type="transmembrane region" description="Helical" evidence="1">
    <location>
        <begin position="329"/>
        <end position="351"/>
    </location>
</feature>
<feature type="transmembrane region" description="Helical" evidence="1">
    <location>
        <begin position="358"/>
        <end position="377"/>
    </location>
</feature>
<feature type="transmembrane region" description="Helical" evidence="1">
    <location>
        <begin position="893"/>
        <end position="913"/>
    </location>
</feature>
<organism evidence="2 3">
    <name type="scientific">Candidatus Desulfosporosinus infrequens</name>
    <dbReference type="NCBI Taxonomy" id="2043169"/>
    <lineage>
        <taxon>Bacteria</taxon>
        <taxon>Bacillati</taxon>
        <taxon>Bacillota</taxon>
        <taxon>Clostridia</taxon>
        <taxon>Eubacteriales</taxon>
        <taxon>Desulfitobacteriaceae</taxon>
        <taxon>Desulfosporosinus</taxon>
    </lineage>
</organism>
<proteinExistence type="predicted"/>
<dbReference type="SUPFAM" id="SSF82693">
    <property type="entry name" value="Multidrug efflux transporter AcrB pore domain, PN1, PN2, PC1 and PC2 subdomains"/>
    <property type="match status" value="3"/>
</dbReference>
<accession>A0A2U3KGW4</accession>
<evidence type="ECO:0000313" key="2">
    <source>
        <dbReference type="EMBL" id="SPF38914.1"/>
    </source>
</evidence>
<keyword evidence="1" id="KW-0812">Transmembrane</keyword>
<evidence type="ECO:0000256" key="1">
    <source>
        <dbReference type="SAM" id="Phobius"/>
    </source>
</evidence>
<dbReference type="EMBL" id="OMOF01000112">
    <property type="protein sequence ID" value="SPF38914.1"/>
    <property type="molecule type" value="Genomic_DNA"/>
</dbReference>
<dbReference type="PANTHER" id="PTHR32063:SF0">
    <property type="entry name" value="SWARMING MOTILITY PROTEIN SWRC"/>
    <property type="match status" value="1"/>
</dbReference>
<dbReference type="InterPro" id="IPR027463">
    <property type="entry name" value="AcrB_DN_DC_subdom"/>
</dbReference>
<feature type="transmembrane region" description="Helical" evidence="1">
    <location>
        <begin position="12"/>
        <end position="34"/>
    </location>
</feature>
<dbReference type="Gene3D" id="3.30.70.1440">
    <property type="entry name" value="Multidrug efflux transporter AcrB pore domain"/>
    <property type="match status" value="1"/>
</dbReference>
<reference evidence="3" key="1">
    <citation type="submission" date="2018-02" db="EMBL/GenBank/DDBJ databases">
        <authorList>
            <person name="Hausmann B."/>
        </authorList>
    </citation>
    <scope>NUCLEOTIDE SEQUENCE [LARGE SCALE GENOMIC DNA]</scope>
    <source>
        <strain evidence="3">Peat soil MAG SbF1</strain>
    </source>
</reference>
<sequence>MKITDGSITRPVTITMIMLAVVLIGVISMVSLPLDLYPRLDLPIASVVTTLPGASPSEVEQQVTKPIEDALQTLSGVSEIDSTSLQNASQIVVQFNFGVDLSQQIESMRGIINGMSNQLPTDATSPLVQQYDPDSLPIMTVTLSGGNKSISDLSDLAQNIVKPALQHVTGVGTVNMIGNLTRQINVEVDPSKLTYYGLSIQQIVQAIGADNSSADVGQVKRASQLISLTVKGQFSSVNDLLNVPILIGQKSIIVGDVAKIVDGNKDVNLVATLDSQPAVGFSIIQTSDGNTVTVSDAVRKELQRLTKQLPAGVHLTLVSDSAQTIRETISLVAEHTLMGFLLGILIMLCILRSLRTTVVIAVAIPISVLATFILMYLDKLSINLITLGSLAIALGSLVDFSVVVLESIFRARQSGLDPKEAAALGTTEVGTAVFVAALAQICVFGPSLLTGGIAGQIFGPMAVTVTFSHIIALLVALTLTPMLASKLLTGAKFTKEETIPGVNAPFRFWAPFDWFGKGMYKLTQSYTTVLKWGLKHRKTVVVVTLVMFLAVLPLTPLLGTELVSAVNTNQINISVTLPNGTDLTETTQTVQMMEQRIKAHQGEATSIFTQIGGAPNGGLGQSSSNNLASIIVTINNQGNKSIAQIAQNMQSYMQDIPGTKIIATAASAIVGTTSGQVQVLVQGPDLNTLTLLSNEVANIMTSIPQLKYVDNQIGTGQPSYQLNISHSALAQYNLTEQQVIASLRTAFQGTTASTFYQGDNQYDIVVMFPQDYSRDVTKLLQTNVSNASGNLIPLAELASLNLAQEPSSVLHVDGTRTVHVQAVVADISTGQAQTLVQQKINALRIPAGYTIVFGQGAKFMNDAFSSLDMGILVSIILVYMVMASLFESLLTPFVIMFSLPPTFVGGILGLFLMHKTINMNSLMGIIMLIGLVTNNAIVLVDYTNQLKKQGMTLNEALIQAGAIRLRPILLTTVTNVLAMLPLLVIGGRGSEGVSSMAAVITFGLTLSTLVTLVLVPVMYVNLDTFLGNRKLKKQSAKTGEESLSV</sequence>
<name>A0A2U3KGW4_9FIRM</name>
<dbReference type="Proteomes" id="UP000238916">
    <property type="component" value="Unassembled WGS sequence"/>
</dbReference>
<dbReference type="GO" id="GO:0042910">
    <property type="term" value="F:xenobiotic transmembrane transporter activity"/>
    <property type="evidence" value="ECO:0007669"/>
    <property type="project" value="TreeGrafter"/>
</dbReference>
<dbReference type="Gene3D" id="3.30.2090.10">
    <property type="entry name" value="Multidrug efflux transporter AcrB TolC docking domain, DN and DC subdomains"/>
    <property type="match status" value="2"/>
</dbReference>
<dbReference type="SUPFAM" id="SSF82866">
    <property type="entry name" value="Multidrug efflux transporter AcrB transmembrane domain"/>
    <property type="match status" value="2"/>
</dbReference>